<feature type="compositionally biased region" description="Low complexity" evidence="10">
    <location>
        <begin position="99"/>
        <end position="113"/>
    </location>
</feature>
<dbReference type="CDD" id="cd06225">
    <property type="entry name" value="HAMP"/>
    <property type="match status" value="1"/>
</dbReference>
<keyword evidence="9" id="KW-0902">Two-component regulatory system</keyword>
<comment type="caution">
    <text evidence="14">The sequence shown here is derived from an EMBL/GenBank/DDBJ whole genome shotgun (WGS) entry which is preliminary data.</text>
</comment>
<evidence type="ECO:0000256" key="6">
    <source>
        <dbReference type="ARBA" id="ARBA00022692"/>
    </source>
</evidence>
<feature type="transmembrane region" description="Helical" evidence="11">
    <location>
        <begin position="201"/>
        <end position="224"/>
    </location>
</feature>
<evidence type="ECO:0000256" key="5">
    <source>
        <dbReference type="ARBA" id="ARBA00022679"/>
    </source>
</evidence>
<dbReference type="PROSITE" id="PS50885">
    <property type="entry name" value="HAMP"/>
    <property type="match status" value="1"/>
</dbReference>
<dbReference type="PANTHER" id="PTHR45436:SF5">
    <property type="entry name" value="SENSOR HISTIDINE KINASE TRCS"/>
    <property type="match status" value="1"/>
</dbReference>
<dbReference type="GO" id="GO:0000155">
    <property type="term" value="F:phosphorelay sensor kinase activity"/>
    <property type="evidence" value="ECO:0007669"/>
    <property type="project" value="InterPro"/>
</dbReference>
<proteinExistence type="predicted"/>
<evidence type="ECO:0000259" key="12">
    <source>
        <dbReference type="PROSITE" id="PS50109"/>
    </source>
</evidence>
<evidence type="ECO:0000313" key="15">
    <source>
        <dbReference type="Proteomes" id="UP000292423"/>
    </source>
</evidence>
<dbReference type="Gene3D" id="6.10.340.10">
    <property type="match status" value="1"/>
</dbReference>
<evidence type="ECO:0000256" key="8">
    <source>
        <dbReference type="ARBA" id="ARBA00022989"/>
    </source>
</evidence>
<feature type="compositionally biased region" description="Pro residues" evidence="10">
    <location>
        <begin position="114"/>
        <end position="128"/>
    </location>
</feature>
<gene>
    <name evidence="14" type="ORF">EV700_0335</name>
</gene>
<dbReference type="InterPro" id="IPR036890">
    <property type="entry name" value="HATPase_C_sf"/>
</dbReference>
<name>A0A4Q7ZB47_9GAMM</name>
<keyword evidence="8 11" id="KW-1133">Transmembrane helix</keyword>
<dbReference type="Pfam" id="PF00512">
    <property type="entry name" value="HisKA"/>
    <property type="match status" value="1"/>
</dbReference>
<reference evidence="14 15" key="1">
    <citation type="submission" date="2019-02" db="EMBL/GenBank/DDBJ databases">
        <title>Genomic Encyclopedia of Type Strains, Phase IV (KMG-IV): sequencing the most valuable type-strain genomes for metagenomic binning, comparative biology and taxonomic classification.</title>
        <authorList>
            <person name="Goeker M."/>
        </authorList>
    </citation>
    <scope>NUCLEOTIDE SEQUENCE [LARGE SCALE GENOMIC DNA]</scope>
    <source>
        <strain evidence="14 15">DSM 105135</strain>
    </source>
</reference>
<dbReference type="InterPro" id="IPR050428">
    <property type="entry name" value="TCS_sensor_his_kinase"/>
</dbReference>
<dbReference type="SMART" id="SM00304">
    <property type="entry name" value="HAMP"/>
    <property type="match status" value="1"/>
</dbReference>
<evidence type="ECO:0000259" key="13">
    <source>
        <dbReference type="PROSITE" id="PS50885"/>
    </source>
</evidence>
<dbReference type="SUPFAM" id="SSF47384">
    <property type="entry name" value="Homodimeric domain of signal transducing histidine kinase"/>
    <property type="match status" value="1"/>
</dbReference>
<evidence type="ECO:0000256" key="4">
    <source>
        <dbReference type="ARBA" id="ARBA00022553"/>
    </source>
</evidence>
<dbReference type="Proteomes" id="UP000292423">
    <property type="component" value="Unassembled WGS sequence"/>
</dbReference>
<protein>
    <recommendedName>
        <fullName evidence="3">histidine kinase</fullName>
        <ecNumber evidence="3">2.7.13.3</ecNumber>
    </recommendedName>
</protein>
<feature type="region of interest" description="Disordered" evidence="10">
    <location>
        <begin position="80"/>
        <end position="137"/>
    </location>
</feature>
<sequence length="502" mass="54999">MRMFRIRYKLFLAMSALNACLVTGAYVFNSVSFEKHFTTYLGQQELARQIPLMGALAGEFRKSGSWERFRQSPRRFHQLVNDYNPRPEDGANPPPPGPMNGQDDAAGPGRPFFPGGPPPRPPGDPDGPPAYLQPAPRPVPQHLALLDSDHSTIVGPQRLPAVAVMAPVTVNGKTAGYLAYIPQREIVSSGEQIFAEQQQRIFTRVAIGLGFGSILMSFGIAWWLSRPLKELTRGTRALSAGRYDTRIAIPGNDELSQLAADFNTLAAALAANLDARQRWIADIAHELRTPLAVLRGEIEALQDGVRQPTAANLQSLGQEVQRLARLVDDLHTLSQSDQGALSYRKEALDLGELVTEVISQHHRRLEAAGIRVETDLATGMTVWGDQARLMQLLANLMQNTLRYTDAPGTLRISLRRVYNRAELDWEDSSPGVPEKDLPHLTERLFRVESSRSRATGGSGLGLSIAKAIADAHDVAMRPRAGALGGLCWELVFPLLNTDAGHA</sequence>
<comment type="catalytic activity">
    <reaction evidence="1">
        <text>ATP + protein L-histidine = ADP + protein N-phospho-L-histidine.</text>
        <dbReference type="EC" id="2.7.13.3"/>
    </reaction>
</comment>
<keyword evidence="11" id="KW-0472">Membrane</keyword>
<dbReference type="EC" id="2.7.13.3" evidence="3"/>
<feature type="domain" description="Histidine kinase" evidence="12">
    <location>
        <begin position="282"/>
        <end position="496"/>
    </location>
</feature>
<keyword evidence="5" id="KW-0808">Transferase</keyword>
<evidence type="ECO:0000256" key="1">
    <source>
        <dbReference type="ARBA" id="ARBA00000085"/>
    </source>
</evidence>
<evidence type="ECO:0000256" key="11">
    <source>
        <dbReference type="SAM" id="Phobius"/>
    </source>
</evidence>
<dbReference type="Pfam" id="PF02518">
    <property type="entry name" value="HATPase_c"/>
    <property type="match status" value="1"/>
</dbReference>
<accession>A0A4Q7ZB47</accession>
<keyword evidence="4" id="KW-0597">Phosphoprotein</keyword>
<keyword evidence="7 14" id="KW-0418">Kinase</keyword>
<dbReference type="Gene3D" id="1.10.287.130">
    <property type="match status" value="1"/>
</dbReference>
<evidence type="ECO:0000256" key="10">
    <source>
        <dbReference type="SAM" id="MobiDB-lite"/>
    </source>
</evidence>
<evidence type="ECO:0000256" key="9">
    <source>
        <dbReference type="ARBA" id="ARBA00023012"/>
    </source>
</evidence>
<dbReference type="EMBL" id="SHKX01000010">
    <property type="protein sequence ID" value="RZU47374.1"/>
    <property type="molecule type" value="Genomic_DNA"/>
</dbReference>
<dbReference type="InterPro" id="IPR003660">
    <property type="entry name" value="HAMP_dom"/>
</dbReference>
<dbReference type="SUPFAM" id="SSF55874">
    <property type="entry name" value="ATPase domain of HSP90 chaperone/DNA topoisomerase II/histidine kinase"/>
    <property type="match status" value="1"/>
</dbReference>
<dbReference type="InterPro" id="IPR003594">
    <property type="entry name" value="HATPase_dom"/>
</dbReference>
<dbReference type="AlphaFoldDB" id="A0A4Q7ZB47"/>
<dbReference type="PROSITE" id="PS50109">
    <property type="entry name" value="HIS_KIN"/>
    <property type="match status" value="1"/>
</dbReference>
<dbReference type="InterPro" id="IPR003661">
    <property type="entry name" value="HisK_dim/P_dom"/>
</dbReference>
<dbReference type="CDD" id="cd00082">
    <property type="entry name" value="HisKA"/>
    <property type="match status" value="1"/>
</dbReference>
<dbReference type="SMART" id="SM00388">
    <property type="entry name" value="HisKA"/>
    <property type="match status" value="1"/>
</dbReference>
<evidence type="ECO:0000256" key="7">
    <source>
        <dbReference type="ARBA" id="ARBA00022777"/>
    </source>
</evidence>
<dbReference type="GO" id="GO:0005886">
    <property type="term" value="C:plasma membrane"/>
    <property type="evidence" value="ECO:0007669"/>
    <property type="project" value="TreeGrafter"/>
</dbReference>
<dbReference type="SUPFAM" id="SSF158472">
    <property type="entry name" value="HAMP domain-like"/>
    <property type="match status" value="1"/>
</dbReference>
<evidence type="ECO:0000256" key="3">
    <source>
        <dbReference type="ARBA" id="ARBA00012438"/>
    </source>
</evidence>
<dbReference type="InterPro" id="IPR005467">
    <property type="entry name" value="His_kinase_dom"/>
</dbReference>
<feature type="domain" description="HAMP" evidence="13">
    <location>
        <begin position="222"/>
        <end position="274"/>
    </location>
</feature>
<dbReference type="InterPro" id="IPR036097">
    <property type="entry name" value="HisK_dim/P_sf"/>
</dbReference>
<evidence type="ECO:0000313" key="14">
    <source>
        <dbReference type="EMBL" id="RZU47374.1"/>
    </source>
</evidence>
<dbReference type="PANTHER" id="PTHR45436">
    <property type="entry name" value="SENSOR HISTIDINE KINASE YKOH"/>
    <property type="match status" value="1"/>
</dbReference>
<comment type="subcellular location">
    <subcellularLocation>
        <location evidence="2">Membrane</location>
    </subcellularLocation>
</comment>
<keyword evidence="15" id="KW-1185">Reference proteome</keyword>
<evidence type="ECO:0000256" key="2">
    <source>
        <dbReference type="ARBA" id="ARBA00004370"/>
    </source>
</evidence>
<dbReference type="Gene3D" id="3.30.565.10">
    <property type="entry name" value="Histidine kinase-like ATPase, C-terminal domain"/>
    <property type="match status" value="1"/>
</dbReference>
<keyword evidence="6 11" id="KW-0812">Transmembrane</keyword>
<organism evidence="14 15">
    <name type="scientific">Fluviicoccus keumensis</name>
    <dbReference type="NCBI Taxonomy" id="1435465"/>
    <lineage>
        <taxon>Bacteria</taxon>
        <taxon>Pseudomonadati</taxon>
        <taxon>Pseudomonadota</taxon>
        <taxon>Gammaproteobacteria</taxon>
        <taxon>Moraxellales</taxon>
        <taxon>Moraxellaceae</taxon>
        <taxon>Fluviicoccus</taxon>
    </lineage>
</organism>
<dbReference type="Pfam" id="PF00672">
    <property type="entry name" value="HAMP"/>
    <property type="match status" value="1"/>
</dbReference>
<dbReference type="SMART" id="SM00387">
    <property type="entry name" value="HATPase_c"/>
    <property type="match status" value="1"/>
</dbReference>